<dbReference type="PROSITE" id="PS00794">
    <property type="entry name" value="HPPK"/>
    <property type="match status" value="1"/>
</dbReference>
<dbReference type="PANTHER" id="PTHR43071">
    <property type="entry name" value="2-AMINO-4-HYDROXY-6-HYDROXYMETHYLDIHYDROPTERIDINE PYROPHOSPHOKINASE"/>
    <property type="match status" value="1"/>
</dbReference>
<dbReference type="InterPro" id="IPR000550">
    <property type="entry name" value="Hppk"/>
</dbReference>
<evidence type="ECO:0000313" key="16">
    <source>
        <dbReference type="Proteomes" id="UP000664417"/>
    </source>
</evidence>
<comment type="pathway">
    <text evidence="1">Cofactor biosynthesis; tetrahydrofolate biosynthesis; 2-amino-4-hydroxy-6-hydroxymethyl-7,8-dihydropteridine diphosphate from 7,8-dihydroneopterin triphosphate: step 4/4.</text>
</comment>
<keyword evidence="6" id="KW-0547">Nucleotide-binding</keyword>
<evidence type="ECO:0000256" key="9">
    <source>
        <dbReference type="ARBA" id="ARBA00022909"/>
    </source>
</evidence>
<evidence type="ECO:0000256" key="4">
    <source>
        <dbReference type="ARBA" id="ARBA00016218"/>
    </source>
</evidence>
<evidence type="ECO:0000256" key="12">
    <source>
        <dbReference type="ARBA" id="ARBA00033413"/>
    </source>
</evidence>
<proteinExistence type="inferred from homology"/>
<dbReference type="UniPathway" id="UPA00077">
    <property type="reaction ID" value="UER00155"/>
</dbReference>
<evidence type="ECO:0000256" key="7">
    <source>
        <dbReference type="ARBA" id="ARBA00022777"/>
    </source>
</evidence>
<keyword evidence="8" id="KW-0067">ATP-binding</keyword>
<evidence type="ECO:0000256" key="1">
    <source>
        <dbReference type="ARBA" id="ARBA00005051"/>
    </source>
</evidence>
<dbReference type="Pfam" id="PF01288">
    <property type="entry name" value="HPPK"/>
    <property type="match status" value="1"/>
</dbReference>
<reference evidence="15" key="1">
    <citation type="submission" date="2021-03" db="EMBL/GenBank/DDBJ databases">
        <authorList>
            <person name="Wang G."/>
        </authorList>
    </citation>
    <scope>NUCLEOTIDE SEQUENCE</scope>
    <source>
        <strain evidence="15">KCTC 12899</strain>
    </source>
</reference>
<dbReference type="GO" id="GO:0046656">
    <property type="term" value="P:folic acid biosynthetic process"/>
    <property type="evidence" value="ECO:0007669"/>
    <property type="project" value="UniProtKB-KW"/>
</dbReference>
<evidence type="ECO:0000313" key="15">
    <source>
        <dbReference type="EMBL" id="MBO1320956.1"/>
    </source>
</evidence>
<dbReference type="Proteomes" id="UP000664417">
    <property type="component" value="Unassembled WGS sequence"/>
</dbReference>
<dbReference type="InterPro" id="IPR035907">
    <property type="entry name" value="Hppk_sf"/>
</dbReference>
<dbReference type="CDD" id="cd00483">
    <property type="entry name" value="HPPK"/>
    <property type="match status" value="1"/>
</dbReference>
<dbReference type="GO" id="GO:0005524">
    <property type="term" value="F:ATP binding"/>
    <property type="evidence" value="ECO:0007669"/>
    <property type="project" value="UniProtKB-KW"/>
</dbReference>
<dbReference type="RefSeq" id="WP_207860931.1">
    <property type="nucleotide sequence ID" value="NZ_JAFREP010000020.1"/>
</dbReference>
<evidence type="ECO:0000256" key="6">
    <source>
        <dbReference type="ARBA" id="ARBA00022741"/>
    </source>
</evidence>
<evidence type="ECO:0000256" key="5">
    <source>
        <dbReference type="ARBA" id="ARBA00022679"/>
    </source>
</evidence>
<evidence type="ECO:0000256" key="8">
    <source>
        <dbReference type="ARBA" id="ARBA00022840"/>
    </source>
</evidence>
<evidence type="ECO:0000256" key="3">
    <source>
        <dbReference type="ARBA" id="ARBA00013253"/>
    </source>
</evidence>
<comment type="caution">
    <text evidence="15">The sequence shown here is derived from an EMBL/GenBank/DDBJ whole genome shotgun (WGS) entry which is preliminary data.</text>
</comment>
<dbReference type="GO" id="GO:0003848">
    <property type="term" value="F:2-amino-4-hydroxy-6-hydroxymethyldihydropteridine diphosphokinase activity"/>
    <property type="evidence" value="ECO:0007669"/>
    <property type="project" value="UniProtKB-EC"/>
</dbReference>
<comment type="function">
    <text evidence="10">Catalyzes the transfer of pyrophosphate from adenosine triphosphate (ATP) to 6-hydroxymethyl-7,8-dihydropterin, an enzymatic step in folate biosynthesis pathway.</text>
</comment>
<protein>
    <recommendedName>
        <fullName evidence="4">2-amino-4-hydroxy-6-hydroxymethyldihydropteridine pyrophosphokinase</fullName>
        <ecNumber evidence="3">2.7.6.3</ecNumber>
    </recommendedName>
    <alternativeName>
        <fullName evidence="11">6-hydroxymethyl-7,8-dihydropterin pyrophosphokinase</fullName>
    </alternativeName>
    <alternativeName>
        <fullName evidence="12">7,8-dihydro-6-hydroxymethylpterin-pyrophosphokinase</fullName>
    </alternativeName>
</protein>
<dbReference type="EMBL" id="JAFREP010000020">
    <property type="protein sequence ID" value="MBO1320956.1"/>
    <property type="molecule type" value="Genomic_DNA"/>
</dbReference>
<dbReference type="Gene3D" id="3.30.70.560">
    <property type="entry name" value="7,8-Dihydro-6-hydroxymethylpterin-pyrophosphokinase HPPK"/>
    <property type="match status" value="1"/>
</dbReference>
<dbReference type="NCBIfam" id="TIGR01498">
    <property type="entry name" value="folK"/>
    <property type="match status" value="1"/>
</dbReference>
<dbReference type="AlphaFoldDB" id="A0A8J7Q990"/>
<evidence type="ECO:0000256" key="11">
    <source>
        <dbReference type="ARBA" id="ARBA00029766"/>
    </source>
</evidence>
<accession>A0A8J7Q990</accession>
<evidence type="ECO:0000256" key="2">
    <source>
        <dbReference type="ARBA" id="ARBA00005810"/>
    </source>
</evidence>
<comment type="similarity">
    <text evidence="2">Belongs to the HPPK family.</text>
</comment>
<name>A0A8J7Q990_9BACT</name>
<organism evidence="15 16">
    <name type="scientific">Acanthopleuribacter pedis</name>
    <dbReference type="NCBI Taxonomy" id="442870"/>
    <lineage>
        <taxon>Bacteria</taxon>
        <taxon>Pseudomonadati</taxon>
        <taxon>Acidobacteriota</taxon>
        <taxon>Holophagae</taxon>
        <taxon>Acanthopleuribacterales</taxon>
        <taxon>Acanthopleuribacteraceae</taxon>
        <taxon>Acanthopleuribacter</taxon>
    </lineage>
</organism>
<dbReference type="EC" id="2.7.6.3" evidence="3"/>
<dbReference type="GO" id="GO:0046654">
    <property type="term" value="P:tetrahydrofolate biosynthetic process"/>
    <property type="evidence" value="ECO:0007669"/>
    <property type="project" value="UniProtKB-UniPathway"/>
</dbReference>
<feature type="domain" description="7,8-dihydro-6-hydroxymethylpterin-pyrophosphokinase" evidence="14">
    <location>
        <begin position="92"/>
        <end position="103"/>
    </location>
</feature>
<dbReference type="GO" id="GO:0016301">
    <property type="term" value="F:kinase activity"/>
    <property type="evidence" value="ECO:0007669"/>
    <property type="project" value="UniProtKB-KW"/>
</dbReference>
<evidence type="ECO:0000259" key="14">
    <source>
        <dbReference type="PROSITE" id="PS00794"/>
    </source>
</evidence>
<evidence type="ECO:0000256" key="13">
    <source>
        <dbReference type="SAM" id="MobiDB-lite"/>
    </source>
</evidence>
<keyword evidence="5 15" id="KW-0808">Transferase</keyword>
<dbReference type="PANTHER" id="PTHR43071:SF1">
    <property type="entry name" value="2-AMINO-4-HYDROXY-6-HYDROXYMETHYLDIHYDROPTERIDINE PYROPHOSPHOKINASE"/>
    <property type="match status" value="1"/>
</dbReference>
<evidence type="ECO:0000256" key="10">
    <source>
        <dbReference type="ARBA" id="ARBA00029409"/>
    </source>
</evidence>
<keyword evidence="7" id="KW-0418">Kinase</keyword>
<keyword evidence="9" id="KW-0289">Folate biosynthesis</keyword>
<feature type="region of interest" description="Disordered" evidence="13">
    <location>
        <begin position="156"/>
        <end position="178"/>
    </location>
</feature>
<gene>
    <name evidence="15" type="primary">folK</name>
    <name evidence="15" type="ORF">J3U88_20935</name>
</gene>
<sequence>MAPNQNQVAVGLGSNLHNRFDFLVQAAEALCALPFLREPQFSPIYETAAVDCPDPRPFLNAAACFLCHEHPEVLLTALQGIEQQLDRRRPYRNAPRTIDLDLLLFGNRKIETPRLQVPHPRFHLRLFVTTPLAQIAPDRRHPDLNCTLAELDQHLRQTQQDANPSPTLHTRQWSRTFH</sequence>
<dbReference type="SUPFAM" id="SSF55083">
    <property type="entry name" value="6-hydroxymethyl-7,8-dihydropterin pyrophosphokinase, HPPK"/>
    <property type="match status" value="1"/>
</dbReference>
<keyword evidence="16" id="KW-1185">Reference proteome</keyword>